<name>A0ABQ7FA03_9ACTN</name>
<evidence type="ECO:0000313" key="2">
    <source>
        <dbReference type="EMBL" id="KAF4405849.1"/>
    </source>
</evidence>
<dbReference type="Proteomes" id="UP000621266">
    <property type="component" value="Unassembled WGS sequence"/>
</dbReference>
<sequence length="374" mass="39003">MSDFPGPAAPWRLRVRRSADGAVLGTGFLILPDTALTCAHVIAEEDSPAEVLIDLAAGGPHGTRGARAAAVPVAGWSGDMSRDIAVLSLPHRLPDAVPAVLATGPPPSTATPLLAFGFPRGFGAPAGGGRADEATGPGVWTRVVAEGAGFDGGLLQYTSAEPHSTPVQQGFSGGPVVDDRTGLVVAMTTHAKPGQAISYGIPAQALRDRLPPDVAERVRGGTRPPPALARVAAALNRRGPGGGRAPDFATARASLAALLSLGPEHSDIAYYAALTAFGGRRPRETAVVDVLPRLDRRFRESYEAGAATPHLRALWAVFKEDGFIGRGLGDRPPRAGELSPSADHTAPRHADEICDLVPTPESPTWQRLDRRRRP</sequence>
<accession>A0ABQ7FA03</accession>
<dbReference type="EMBL" id="WHPN01000402">
    <property type="protein sequence ID" value="KAF4405849.1"/>
    <property type="molecule type" value="Genomic_DNA"/>
</dbReference>
<proteinExistence type="predicted"/>
<feature type="region of interest" description="Disordered" evidence="1">
    <location>
        <begin position="328"/>
        <end position="374"/>
    </location>
</feature>
<dbReference type="SUPFAM" id="SSF50494">
    <property type="entry name" value="Trypsin-like serine proteases"/>
    <property type="match status" value="1"/>
</dbReference>
<comment type="caution">
    <text evidence="2">The sequence shown here is derived from an EMBL/GenBank/DDBJ whole genome shotgun (WGS) entry which is preliminary data.</text>
</comment>
<dbReference type="InterPro" id="IPR043504">
    <property type="entry name" value="Peptidase_S1_PA_chymotrypsin"/>
</dbReference>
<organism evidence="2 3">
    <name type="scientific">Streptomyces lycii</name>
    <dbReference type="NCBI Taxonomy" id="2654337"/>
    <lineage>
        <taxon>Bacteria</taxon>
        <taxon>Bacillati</taxon>
        <taxon>Actinomycetota</taxon>
        <taxon>Actinomycetes</taxon>
        <taxon>Kitasatosporales</taxon>
        <taxon>Streptomycetaceae</taxon>
        <taxon>Streptomyces</taxon>
    </lineage>
</organism>
<protein>
    <submittedName>
        <fullName evidence="2">Trypsin-like peptidase domain-containing protein</fullName>
    </submittedName>
</protein>
<keyword evidence="3" id="KW-1185">Reference proteome</keyword>
<reference evidence="2 3" key="1">
    <citation type="submission" date="2019-10" db="EMBL/GenBank/DDBJ databases">
        <title>Streptomyces tenebrisbrunneis sp.nov., an endogenous actinomycete isolated from of Lycium ruthenicum.</title>
        <authorList>
            <person name="Ma L."/>
        </authorList>
    </citation>
    <scope>NUCLEOTIDE SEQUENCE [LARGE SCALE GENOMIC DNA]</scope>
    <source>
        <strain evidence="2 3">TRM 66187</strain>
    </source>
</reference>
<dbReference type="Gene3D" id="2.40.10.10">
    <property type="entry name" value="Trypsin-like serine proteases"/>
    <property type="match status" value="2"/>
</dbReference>
<gene>
    <name evidence="2" type="ORF">GCU69_28065</name>
</gene>
<dbReference type="RefSeq" id="WP_156207513.1">
    <property type="nucleotide sequence ID" value="NZ_WHPN01000402.1"/>
</dbReference>
<evidence type="ECO:0000313" key="3">
    <source>
        <dbReference type="Proteomes" id="UP000621266"/>
    </source>
</evidence>
<evidence type="ECO:0000256" key="1">
    <source>
        <dbReference type="SAM" id="MobiDB-lite"/>
    </source>
</evidence>
<dbReference type="InterPro" id="IPR009003">
    <property type="entry name" value="Peptidase_S1_PA"/>
</dbReference>
<dbReference type="Pfam" id="PF13365">
    <property type="entry name" value="Trypsin_2"/>
    <property type="match status" value="1"/>
</dbReference>